<gene>
    <name evidence="3" type="ORF">SAMN06296036_108235</name>
</gene>
<evidence type="ECO:0000313" key="4">
    <source>
        <dbReference type="Proteomes" id="UP000192907"/>
    </source>
</evidence>
<proteinExistence type="predicted"/>
<organism evidence="3 4">
    <name type="scientific">Pseudobacteriovorax antillogorgiicola</name>
    <dbReference type="NCBI Taxonomy" id="1513793"/>
    <lineage>
        <taxon>Bacteria</taxon>
        <taxon>Pseudomonadati</taxon>
        <taxon>Bdellovibrionota</taxon>
        <taxon>Oligoflexia</taxon>
        <taxon>Oligoflexales</taxon>
        <taxon>Pseudobacteriovoracaceae</taxon>
        <taxon>Pseudobacteriovorax</taxon>
    </lineage>
</organism>
<feature type="coiled-coil region" evidence="1">
    <location>
        <begin position="118"/>
        <end position="156"/>
    </location>
</feature>
<dbReference type="AlphaFoldDB" id="A0A1Y6C0H8"/>
<keyword evidence="1" id="KW-0175">Coiled coil</keyword>
<evidence type="ECO:0000256" key="2">
    <source>
        <dbReference type="SAM" id="MobiDB-lite"/>
    </source>
</evidence>
<dbReference type="Proteomes" id="UP000192907">
    <property type="component" value="Unassembled WGS sequence"/>
</dbReference>
<evidence type="ECO:0000313" key="3">
    <source>
        <dbReference type="EMBL" id="SMF27504.1"/>
    </source>
</evidence>
<dbReference type="STRING" id="1513793.SAMN06296036_108235"/>
<dbReference type="EMBL" id="FWZT01000008">
    <property type="protein sequence ID" value="SMF27504.1"/>
    <property type="molecule type" value="Genomic_DNA"/>
</dbReference>
<evidence type="ECO:0000256" key="1">
    <source>
        <dbReference type="SAM" id="Coils"/>
    </source>
</evidence>
<accession>A0A1Y6C0H8</accession>
<feature type="region of interest" description="Disordered" evidence="2">
    <location>
        <begin position="32"/>
        <end position="61"/>
    </location>
</feature>
<dbReference type="RefSeq" id="WP_132318692.1">
    <property type="nucleotide sequence ID" value="NZ_FWZT01000008.1"/>
</dbReference>
<feature type="compositionally biased region" description="Basic and acidic residues" evidence="2">
    <location>
        <begin position="46"/>
        <end position="57"/>
    </location>
</feature>
<keyword evidence="4" id="KW-1185">Reference proteome</keyword>
<sequence>MKVSIVLVVLGVFVIFVVSSYESTPSLVKDREQSLEQAESLLGDSSHAEQEESKSMDKPMTQIEAKAETQTDEIQTYQSADEEIERLGGAESLNDVDSSDEHREAIGNLIQGANEKQAARISDDLEELQKRVAEIKSEHQENVARLKERFTIIQSEDEP</sequence>
<protein>
    <submittedName>
        <fullName evidence="3">Uncharacterized protein</fullName>
    </submittedName>
</protein>
<reference evidence="4" key="1">
    <citation type="submission" date="2017-04" db="EMBL/GenBank/DDBJ databases">
        <authorList>
            <person name="Varghese N."/>
            <person name="Submissions S."/>
        </authorList>
    </citation>
    <scope>NUCLEOTIDE SEQUENCE [LARGE SCALE GENOMIC DNA]</scope>
    <source>
        <strain evidence="4">RKEM611</strain>
    </source>
</reference>
<name>A0A1Y6C0H8_9BACT</name>